<name>A0A6A3C5D5_HIBSY</name>
<feature type="domain" description="UBA" evidence="5">
    <location>
        <begin position="106"/>
        <end position="146"/>
    </location>
</feature>
<keyword evidence="2" id="KW-0645">Protease</keyword>
<dbReference type="GO" id="GO:0004190">
    <property type="term" value="F:aspartic-type endopeptidase activity"/>
    <property type="evidence" value="ECO:0007669"/>
    <property type="project" value="UniProtKB-KW"/>
</dbReference>
<dbReference type="PANTHER" id="PTHR12917:SF1">
    <property type="entry name" value="AT13091P"/>
    <property type="match status" value="1"/>
</dbReference>
<dbReference type="CDD" id="cd14309">
    <property type="entry name" value="UBA_scDdi1_like"/>
    <property type="match status" value="1"/>
</dbReference>
<sequence>MLKEKSKSLSDIVTSLSGLLRMVDDIAHRVGQSEILGRIHVAPIKIGNIFYQCSFVVLDSPNTEFLFGLDMLRKHQTKTGTTEWNASVQSGGPPSGGAYADVTLRPNFEAKVDKLVELGFAREMVIEALKLCDGNEEQAAGILFGG</sequence>
<dbReference type="InterPro" id="IPR009060">
    <property type="entry name" value="UBA-like_sf"/>
</dbReference>
<dbReference type="AlphaFoldDB" id="A0A6A3C5D5"/>
<keyword evidence="3" id="KW-0064">Aspartyl protease</keyword>
<dbReference type="EMBL" id="VEPZ02000519">
    <property type="protein sequence ID" value="KAE8723577.1"/>
    <property type="molecule type" value="Genomic_DNA"/>
</dbReference>
<reference evidence="6" key="1">
    <citation type="submission" date="2019-09" db="EMBL/GenBank/DDBJ databases">
        <title>Draft genome information of white flower Hibiscus syriacus.</title>
        <authorList>
            <person name="Kim Y.-M."/>
        </authorList>
    </citation>
    <scope>NUCLEOTIDE SEQUENCE [LARGE SCALE GENOMIC DNA]</scope>
    <source>
        <strain evidence="6">YM2019G1</strain>
    </source>
</reference>
<evidence type="ECO:0000256" key="3">
    <source>
        <dbReference type="ARBA" id="ARBA00022750"/>
    </source>
</evidence>
<dbReference type="SMART" id="SM00165">
    <property type="entry name" value="UBA"/>
    <property type="match status" value="1"/>
</dbReference>
<evidence type="ECO:0000313" key="7">
    <source>
        <dbReference type="Proteomes" id="UP000436088"/>
    </source>
</evidence>
<protein>
    <recommendedName>
        <fullName evidence="5">UBA domain-containing protein</fullName>
    </recommendedName>
</protein>
<evidence type="ECO:0000259" key="5">
    <source>
        <dbReference type="PROSITE" id="PS50030"/>
    </source>
</evidence>
<gene>
    <name evidence="6" type="ORF">F3Y22_tig00012370pilonHSYRG00209</name>
</gene>
<dbReference type="GO" id="GO:0006508">
    <property type="term" value="P:proteolysis"/>
    <property type="evidence" value="ECO:0007669"/>
    <property type="project" value="UniProtKB-KW"/>
</dbReference>
<proteinExistence type="inferred from homology"/>
<dbReference type="SUPFAM" id="SSF46934">
    <property type="entry name" value="UBA-like"/>
    <property type="match status" value="1"/>
</dbReference>
<accession>A0A6A3C5D5</accession>
<keyword evidence="4" id="KW-0378">Hydrolase</keyword>
<dbReference type="InterPro" id="IPR015940">
    <property type="entry name" value="UBA"/>
</dbReference>
<dbReference type="InterPro" id="IPR021109">
    <property type="entry name" value="Peptidase_aspartic_dom_sf"/>
</dbReference>
<dbReference type="Pfam" id="PF09668">
    <property type="entry name" value="Asp_protease"/>
    <property type="match status" value="1"/>
</dbReference>
<evidence type="ECO:0000313" key="6">
    <source>
        <dbReference type="EMBL" id="KAE8723577.1"/>
    </source>
</evidence>
<dbReference type="Gene3D" id="1.10.8.10">
    <property type="entry name" value="DNA helicase RuvA subunit, C-terminal domain"/>
    <property type="match status" value="1"/>
</dbReference>
<dbReference type="Proteomes" id="UP000436088">
    <property type="component" value="Unassembled WGS sequence"/>
</dbReference>
<comment type="caution">
    <text evidence="6">The sequence shown here is derived from an EMBL/GenBank/DDBJ whole genome shotgun (WGS) entry which is preliminary data.</text>
</comment>
<evidence type="ECO:0000256" key="1">
    <source>
        <dbReference type="ARBA" id="ARBA00009136"/>
    </source>
</evidence>
<evidence type="ECO:0000256" key="2">
    <source>
        <dbReference type="ARBA" id="ARBA00022670"/>
    </source>
</evidence>
<dbReference type="Gene3D" id="2.40.70.10">
    <property type="entry name" value="Acid Proteases"/>
    <property type="match status" value="1"/>
</dbReference>
<dbReference type="PANTHER" id="PTHR12917">
    <property type="entry name" value="ASPARTYL PROTEASE DDI-RELATED"/>
    <property type="match status" value="1"/>
</dbReference>
<keyword evidence="7" id="KW-1185">Reference proteome</keyword>
<evidence type="ECO:0000256" key="4">
    <source>
        <dbReference type="ARBA" id="ARBA00022801"/>
    </source>
</evidence>
<organism evidence="6 7">
    <name type="scientific">Hibiscus syriacus</name>
    <name type="common">Rose of Sharon</name>
    <dbReference type="NCBI Taxonomy" id="106335"/>
    <lineage>
        <taxon>Eukaryota</taxon>
        <taxon>Viridiplantae</taxon>
        <taxon>Streptophyta</taxon>
        <taxon>Embryophyta</taxon>
        <taxon>Tracheophyta</taxon>
        <taxon>Spermatophyta</taxon>
        <taxon>Magnoliopsida</taxon>
        <taxon>eudicotyledons</taxon>
        <taxon>Gunneridae</taxon>
        <taxon>Pentapetalae</taxon>
        <taxon>rosids</taxon>
        <taxon>malvids</taxon>
        <taxon>Malvales</taxon>
        <taxon>Malvaceae</taxon>
        <taxon>Malvoideae</taxon>
        <taxon>Hibiscus</taxon>
    </lineage>
</organism>
<dbReference type="Pfam" id="PF00627">
    <property type="entry name" value="UBA"/>
    <property type="match status" value="1"/>
</dbReference>
<dbReference type="SUPFAM" id="SSF50630">
    <property type="entry name" value="Acid proteases"/>
    <property type="match status" value="1"/>
</dbReference>
<comment type="similarity">
    <text evidence="1">Belongs to the DDI1 family.</text>
</comment>
<dbReference type="PROSITE" id="PS50030">
    <property type="entry name" value="UBA"/>
    <property type="match status" value="1"/>
</dbReference>
<dbReference type="InterPro" id="IPR019103">
    <property type="entry name" value="Peptidase_aspartic_DDI1-type"/>
</dbReference>